<evidence type="ECO:0000313" key="2">
    <source>
        <dbReference type="EMBL" id="AIS52964.1"/>
    </source>
</evidence>
<dbReference type="EMBL" id="CP009170">
    <property type="protein sequence ID" value="AIS52964.1"/>
    <property type="molecule type" value="Genomic_DNA"/>
</dbReference>
<feature type="transmembrane region" description="Helical" evidence="1">
    <location>
        <begin position="45"/>
        <end position="61"/>
    </location>
</feature>
<organism evidence="2 3">
    <name type="scientific">Thermoanaerobacter kivui</name>
    <name type="common">Acetogenium kivui</name>
    <dbReference type="NCBI Taxonomy" id="2325"/>
    <lineage>
        <taxon>Bacteria</taxon>
        <taxon>Bacillati</taxon>
        <taxon>Bacillota</taxon>
        <taxon>Clostridia</taxon>
        <taxon>Thermoanaerobacterales</taxon>
        <taxon>Thermoanaerobacteraceae</taxon>
        <taxon>Thermoanaerobacter</taxon>
    </lineage>
</organism>
<evidence type="ECO:0000313" key="3">
    <source>
        <dbReference type="Proteomes" id="UP000029669"/>
    </source>
</evidence>
<protein>
    <submittedName>
        <fullName evidence="2">Uncharacterized protein</fullName>
    </submittedName>
</protein>
<dbReference type="Proteomes" id="UP000029669">
    <property type="component" value="Chromosome"/>
</dbReference>
<dbReference type="eggNOG" id="ENOG50332G5">
    <property type="taxonomic scope" value="Bacteria"/>
</dbReference>
<reference evidence="3" key="1">
    <citation type="journal article" date="2015" name="Genome Announc.">
        <title>Whole-Genome Sequences of 80 Environmental and Clinical Isolates of Burkholderia pseudomallei.</title>
        <authorList>
            <person name="Johnson S.L."/>
            <person name="Baker A.L."/>
            <person name="Chain P.S."/>
            <person name="Currie B.J."/>
            <person name="Daligault H.E."/>
            <person name="Davenport K.W."/>
            <person name="Davis C.B."/>
            <person name="Inglis T.J."/>
            <person name="Kaestli M."/>
            <person name="Koren S."/>
            <person name="Mayo M."/>
            <person name="Merritt A.J."/>
            <person name="Price E.P."/>
            <person name="Sarovich D.S."/>
            <person name="Warner J."/>
            <person name="Rosovitz M.J."/>
        </authorList>
    </citation>
    <scope>NUCLEOTIDE SEQUENCE [LARGE SCALE GENOMIC DNA]</scope>
    <source>
        <strain evidence="3">DSM 2030</strain>
    </source>
</reference>
<dbReference type="KEGG" id="tki:TKV_c18140"/>
<dbReference type="HOGENOM" id="CLU_113258_0_0_9"/>
<dbReference type="STRING" id="2325.TKV_c18140"/>
<gene>
    <name evidence="2" type="ORF">TKV_c18140</name>
</gene>
<dbReference type="RefSeq" id="WP_049685621.1">
    <property type="nucleotide sequence ID" value="NZ_CP009170.1"/>
</dbReference>
<proteinExistence type="predicted"/>
<feature type="transmembrane region" description="Helical" evidence="1">
    <location>
        <begin position="18"/>
        <end position="39"/>
    </location>
</feature>
<dbReference type="OrthoDB" id="2062630at2"/>
<keyword evidence="1" id="KW-0812">Transmembrane</keyword>
<sequence>MDIFIEKLIKRQKTLKDALFSIGVILATFVIVFLVIPVIPIVRNFWIFFLLLFGYIAYYLIRSRNIEFEYALTNSDFDVDKIIDQKRRKPILSIDCRNFEIVAKVNSDKFTNDIKNIKNRIEAVSSMSSPNVYFAVFENKGVKTVLFFEPDEKMLDAMWRYIPRKLFK</sequence>
<keyword evidence="1" id="KW-1133">Transmembrane helix</keyword>
<name>A0A097AT33_THEKI</name>
<evidence type="ECO:0000256" key="1">
    <source>
        <dbReference type="SAM" id="Phobius"/>
    </source>
</evidence>
<accession>A0A097AT33</accession>
<keyword evidence="1" id="KW-0472">Membrane</keyword>
<dbReference type="AlphaFoldDB" id="A0A097AT33"/>
<keyword evidence="3" id="KW-1185">Reference proteome</keyword>